<sequence length="227" mass="24586">MKKLLIAGVFGLGLAGCTTPTYNYQATPKHISKPPLNTVNTAHVGDKMLEQGVFIDREALHVPSSTKLSFAYTLTPGYYQKSGEDAKGNYYLPLNNIPNGGMVQKSALADPYKAVMLGSDGKLCVITAFNVKSCGGEHQAKQTVIGIASDNSFQQTLIYSGKVGNKINVGYREFSSNLARPAFNNDVEYDLNESKTIGYKGALLEVVDANNQSIKYKVLKNFNGAED</sequence>
<dbReference type="EMBL" id="GG704964">
    <property type="protein sequence ID" value="EEY97768.1"/>
    <property type="molecule type" value="Genomic_DNA"/>
</dbReference>
<gene>
    <name evidence="1" type="ORF">HMPREF0016_00851</name>
</gene>
<evidence type="ECO:0008006" key="3">
    <source>
        <dbReference type="Google" id="ProtNLM"/>
    </source>
</evidence>
<dbReference type="eggNOG" id="ENOG50300Z0">
    <property type="taxonomic scope" value="Bacteria"/>
</dbReference>
<dbReference type="PROSITE" id="PS51257">
    <property type="entry name" value="PROKAR_LIPOPROTEIN"/>
    <property type="match status" value="1"/>
</dbReference>
<name>D0S8P6_ACIJO</name>
<protein>
    <recommendedName>
        <fullName evidence="3">Lipoprotein</fullName>
    </recommendedName>
</protein>
<dbReference type="HOGENOM" id="CLU_106292_0_0_6"/>
<dbReference type="RefSeq" id="WP_005400098.1">
    <property type="nucleotide sequence ID" value="NZ_GG704964.1"/>
</dbReference>
<dbReference type="AlphaFoldDB" id="D0S8P6"/>
<evidence type="ECO:0000313" key="2">
    <source>
        <dbReference type="Proteomes" id="UP000012047"/>
    </source>
</evidence>
<evidence type="ECO:0000313" key="1">
    <source>
        <dbReference type="EMBL" id="EEY97768.1"/>
    </source>
</evidence>
<reference evidence="2" key="1">
    <citation type="journal article" date="2012" name="PLoS ONE">
        <title>The success of Acinetobacter species; genetic, metabolic and virulence attributes.</title>
        <authorList>
            <person name="Peleg A.Y."/>
            <person name="de Breij A."/>
            <person name="Adams M.D."/>
            <person name="Cerqueira G.M."/>
            <person name="Mocali S."/>
            <person name="Galardini M."/>
            <person name="Nibbering P.H."/>
            <person name="Earl A.M."/>
            <person name="Ward D.V."/>
            <person name="Paterson D.L."/>
            <person name="Seifert H."/>
            <person name="Dijkshoorn L."/>
        </authorList>
    </citation>
    <scope>NUCLEOTIDE SEQUENCE [LARGE SCALE GENOMIC DNA]</scope>
    <source>
        <strain evidence="2">SH046</strain>
    </source>
</reference>
<dbReference type="Proteomes" id="UP000012047">
    <property type="component" value="Unassembled WGS sequence"/>
</dbReference>
<accession>D0S8P6</accession>
<organism evidence="1 2">
    <name type="scientific">Acinetobacter johnsonii SH046</name>
    <dbReference type="NCBI Taxonomy" id="575586"/>
    <lineage>
        <taxon>Bacteria</taxon>
        <taxon>Pseudomonadati</taxon>
        <taxon>Pseudomonadota</taxon>
        <taxon>Gammaproteobacteria</taxon>
        <taxon>Moraxellales</taxon>
        <taxon>Moraxellaceae</taxon>
        <taxon>Acinetobacter</taxon>
    </lineage>
</organism>
<proteinExistence type="predicted"/>